<evidence type="ECO:0000313" key="3">
    <source>
        <dbReference type="Proteomes" id="UP001597211"/>
    </source>
</evidence>
<dbReference type="GO" id="GO:0016740">
    <property type="term" value="F:transferase activity"/>
    <property type="evidence" value="ECO:0007669"/>
    <property type="project" value="UniProtKB-KW"/>
</dbReference>
<sequence>MKVIIHGATNGSNYGDVLFADLFYRGACEALPSKDVLFMEMPHYGIGQFYRDELKYTSRMSLKDFFQADLLVYMSGGYFGETTPHFKDHLKRFFRYFWIGLFYLLRKKKVVICGVGGGPISNRMLLKVIKFIMNRAMYITVRDHETQEYFLNNGVKNHIQVTCDTAQVIDRTMVEHIDLKEEETINQLFADQKLIFLHVGITPKDDVKFQNIVEGLNRFLRKHPEYGVIFGNDGKSNFDINQFKSIKSLQCEKKYFYKYSSAWQLTALLNKVDFVITPKLHVGIISSSLGKSVVSFPVHKQKTLRYYRQIGEEGRCKLFSEVNPEIVEQMIETYHDKPITIDDSIRRTAKMNIEVMKSAIQTARMESSNKYEKAYSK</sequence>
<organism evidence="2 3">
    <name type="scientific">Paenibacillus timonensis</name>
    <dbReference type="NCBI Taxonomy" id="225915"/>
    <lineage>
        <taxon>Bacteria</taxon>
        <taxon>Bacillati</taxon>
        <taxon>Bacillota</taxon>
        <taxon>Bacilli</taxon>
        <taxon>Bacillales</taxon>
        <taxon>Paenibacillaceae</taxon>
        <taxon>Paenibacillus</taxon>
    </lineage>
</organism>
<accession>A0ABW3SC36</accession>
<keyword evidence="3" id="KW-1185">Reference proteome</keyword>
<dbReference type="InterPro" id="IPR007345">
    <property type="entry name" value="Polysacch_pyruvyl_Trfase"/>
</dbReference>
<dbReference type="PANTHER" id="PTHR36836">
    <property type="entry name" value="COLANIC ACID BIOSYNTHESIS PROTEIN WCAK"/>
    <property type="match status" value="1"/>
</dbReference>
<dbReference type="Pfam" id="PF04230">
    <property type="entry name" value="PS_pyruv_trans"/>
    <property type="match status" value="1"/>
</dbReference>
<name>A0ABW3SC36_9BACL</name>
<gene>
    <name evidence="2" type="ORF">ACFQ2Z_10455</name>
</gene>
<reference evidence="3" key="1">
    <citation type="journal article" date="2019" name="Int. J. Syst. Evol. Microbiol.">
        <title>The Global Catalogue of Microorganisms (GCM) 10K type strain sequencing project: providing services to taxonomists for standard genome sequencing and annotation.</title>
        <authorList>
            <consortium name="The Broad Institute Genomics Platform"/>
            <consortium name="The Broad Institute Genome Sequencing Center for Infectious Disease"/>
            <person name="Wu L."/>
            <person name="Ma J."/>
        </authorList>
    </citation>
    <scope>NUCLEOTIDE SEQUENCE [LARGE SCALE GENOMIC DNA]</scope>
    <source>
        <strain evidence="3">CCUG 48216</strain>
    </source>
</reference>
<evidence type="ECO:0000313" key="2">
    <source>
        <dbReference type="EMBL" id="MFD1181780.1"/>
    </source>
</evidence>
<dbReference type="EMBL" id="JBHTKZ010000016">
    <property type="protein sequence ID" value="MFD1181780.1"/>
    <property type="molecule type" value="Genomic_DNA"/>
</dbReference>
<proteinExistence type="predicted"/>
<dbReference type="PANTHER" id="PTHR36836:SF1">
    <property type="entry name" value="COLANIC ACID BIOSYNTHESIS PROTEIN WCAK"/>
    <property type="match status" value="1"/>
</dbReference>
<evidence type="ECO:0000259" key="1">
    <source>
        <dbReference type="Pfam" id="PF04230"/>
    </source>
</evidence>
<keyword evidence="2" id="KW-0808">Transferase</keyword>
<dbReference type="RefSeq" id="WP_240268820.1">
    <property type="nucleotide sequence ID" value="NZ_JAKSXN010000016.1"/>
</dbReference>
<dbReference type="SUPFAM" id="SSF53756">
    <property type="entry name" value="UDP-Glycosyltransferase/glycogen phosphorylase"/>
    <property type="match status" value="1"/>
</dbReference>
<dbReference type="Proteomes" id="UP001597211">
    <property type="component" value="Unassembled WGS sequence"/>
</dbReference>
<feature type="domain" description="Polysaccharide pyruvyl transferase" evidence="1">
    <location>
        <begin position="13"/>
        <end position="298"/>
    </location>
</feature>
<comment type="caution">
    <text evidence="2">The sequence shown here is derived from an EMBL/GenBank/DDBJ whole genome shotgun (WGS) entry which is preliminary data.</text>
</comment>
<protein>
    <submittedName>
        <fullName evidence="2">Polysaccharide pyruvyl transferase family protein</fullName>
    </submittedName>
</protein>